<evidence type="ECO:0000256" key="1">
    <source>
        <dbReference type="ARBA" id="ARBA00022723"/>
    </source>
</evidence>
<evidence type="ECO:0000256" key="4">
    <source>
        <dbReference type="PROSITE-ProRule" id="PRU00175"/>
    </source>
</evidence>
<dbReference type="InterPro" id="IPR001841">
    <property type="entry name" value="Znf_RING"/>
</dbReference>
<dbReference type="PROSITE" id="PS00518">
    <property type="entry name" value="ZF_RING_1"/>
    <property type="match status" value="1"/>
</dbReference>
<evidence type="ECO:0000259" key="5">
    <source>
        <dbReference type="PROSITE" id="PS50089"/>
    </source>
</evidence>
<keyword evidence="1" id="KW-0479">Metal-binding</keyword>
<dbReference type="InterPro" id="IPR017907">
    <property type="entry name" value="Znf_RING_CS"/>
</dbReference>
<dbReference type="InterPro" id="IPR013083">
    <property type="entry name" value="Znf_RING/FYVE/PHD"/>
</dbReference>
<gene>
    <name evidence="6" type="ORF">Fmac_026098</name>
</gene>
<dbReference type="Gene3D" id="3.30.40.10">
    <property type="entry name" value="Zinc/RING finger domain, C3HC4 (zinc finger)"/>
    <property type="match status" value="1"/>
</dbReference>
<evidence type="ECO:0000256" key="2">
    <source>
        <dbReference type="ARBA" id="ARBA00022771"/>
    </source>
</evidence>
<reference evidence="6 7" key="1">
    <citation type="submission" date="2024-08" db="EMBL/GenBank/DDBJ databases">
        <title>Insights into the chromosomal genome structure of Flemingia macrophylla.</title>
        <authorList>
            <person name="Ding Y."/>
            <person name="Zhao Y."/>
            <person name="Bi W."/>
            <person name="Wu M."/>
            <person name="Zhao G."/>
            <person name="Gong Y."/>
            <person name="Li W."/>
            <person name="Zhang P."/>
        </authorList>
    </citation>
    <scope>NUCLEOTIDE SEQUENCE [LARGE SCALE GENOMIC DNA]</scope>
    <source>
        <strain evidence="6">DYQJB</strain>
        <tissue evidence="6">Leaf</tissue>
    </source>
</reference>
<proteinExistence type="predicted"/>
<keyword evidence="2 4" id="KW-0863">Zinc-finger</keyword>
<keyword evidence="3" id="KW-0862">Zinc</keyword>
<accession>A0ABD1LDW7</accession>
<dbReference type="PANTHER" id="PTHR15315:SF84">
    <property type="entry name" value="RING-TYPE DOMAIN-CONTAINING PROTEIN"/>
    <property type="match status" value="1"/>
</dbReference>
<organism evidence="6 7">
    <name type="scientific">Flemingia macrophylla</name>
    <dbReference type="NCBI Taxonomy" id="520843"/>
    <lineage>
        <taxon>Eukaryota</taxon>
        <taxon>Viridiplantae</taxon>
        <taxon>Streptophyta</taxon>
        <taxon>Embryophyta</taxon>
        <taxon>Tracheophyta</taxon>
        <taxon>Spermatophyta</taxon>
        <taxon>Magnoliopsida</taxon>
        <taxon>eudicotyledons</taxon>
        <taxon>Gunneridae</taxon>
        <taxon>Pentapetalae</taxon>
        <taxon>rosids</taxon>
        <taxon>fabids</taxon>
        <taxon>Fabales</taxon>
        <taxon>Fabaceae</taxon>
        <taxon>Papilionoideae</taxon>
        <taxon>50 kb inversion clade</taxon>
        <taxon>NPAAA clade</taxon>
        <taxon>indigoferoid/millettioid clade</taxon>
        <taxon>Phaseoleae</taxon>
        <taxon>Flemingia</taxon>
    </lineage>
</organism>
<dbReference type="GO" id="GO:0008270">
    <property type="term" value="F:zinc ion binding"/>
    <property type="evidence" value="ECO:0007669"/>
    <property type="project" value="UniProtKB-KW"/>
</dbReference>
<dbReference type="SMART" id="SM00184">
    <property type="entry name" value="RING"/>
    <property type="match status" value="1"/>
</dbReference>
<protein>
    <recommendedName>
        <fullName evidence="5">RING-type domain-containing protein</fullName>
    </recommendedName>
</protein>
<dbReference type="Pfam" id="PF13920">
    <property type="entry name" value="zf-C3HC4_3"/>
    <property type="match status" value="1"/>
</dbReference>
<evidence type="ECO:0000313" key="6">
    <source>
        <dbReference type="EMBL" id="KAL2321719.1"/>
    </source>
</evidence>
<dbReference type="PANTHER" id="PTHR15315">
    <property type="entry name" value="RING FINGER PROTEIN 41, 151"/>
    <property type="match status" value="1"/>
</dbReference>
<evidence type="ECO:0000256" key="3">
    <source>
        <dbReference type="ARBA" id="ARBA00022833"/>
    </source>
</evidence>
<comment type="caution">
    <text evidence="6">The sequence shown here is derived from an EMBL/GenBank/DDBJ whole genome shotgun (WGS) entry which is preliminary data.</text>
</comment>
<sequence length="248" mass="28547">MLPYQMLHSAPSFCDTLKALEADIQHANVLAASVARGKGRACLQMKLVYNKVAPFFLFLVQWMDFSCSCLPLTHFNLFRVVVYKVHTNGKSDTYSCGRKATTREFYSVILPSLQHLHDDLVKADITQAKNHGMEMVISSNEDDKRKPSDLDFERENECGICLESCTKMVLPNCCHAMCINCYNDWNTRSESCPFCRRSLNRVKSEDLWVLTCSRDVIDMQTIHREDMSRLYLFVNNLPQYTPDAIFLM</sequence>
<dbReference type="Proteomes" id="UP001603857">
    <property type="component" value="Unassembled WGS sequence"/>
</dbReference>
<evidence type="ECO:0000313" key="7">
    <source>
        <dbReference type="Proteomes" id="UP001603857"/>
    </source>
</evidence>
<dbReference type="PROSITE" id="PS50089">
    <property type="entry name" value="ZF_RING_2"/>
    <property type="match status" value="1"/>
</dbReference>
<dbReference type="SUPFAM" id="SSF57850">
    <property type="entry name" value="RING/U-box"/>
    <property type="match status" value="1"/>
</dbReference>
<dbReference type="EMBL" id="JBGMDY010000009">
    <property type="protein sequence ID" value="KAL2321719.1"/>
    <property type="molecule type" value="Genomic_DNA"/>
</dbReference>
<name>A0ABD1LDW7_9FABA</name>
<keyword evidence="7" id="KW-1185">Reference proteome</keyword>
<feature type="domain" description="RING-type" evidence="5">
    <location>
        <begin position="158"/>
        <end position="196"/>
    </location>
</feature>
<dbReference type="AlphaFoldDB" id="A0ABD1LDW7"/>